<evidence type="ECO:0000313" key="1">
    <source>
        <dbReference type="EMBL" id="KAK2183912.1"/>
    </source>
</evidence>
<sequence length="103" mass="11181">DDPAETSPRQVKLLATKRGSSWRLATRREGSSGAQHVQSHRDRLAPTFLTQKINHEEAWVIPTPIYCTCLLSVILLGNTADMASAGSVIGGCIITVSLELLRP</sequence>
<dbReference type="EMBL" id="JAODUO010000291">
    <property type="protein sequence ID" value="KAK2183912.1"/>
    <property type="molecule type" value="Genomic_DNA"/>
</dbReference>
<evidence type="ECO:0000313" key="2">
    <source>
        <dbReference type="Proteomes" id="UP001209878"/>
    </source>
</evidence>
<dbReference type="Proteomes" id="UP001209878">
    <property type="component" value="Unassembled WGS sequence"/>
</dbReference>
<keyword evidence="2" id="KW-1185">Reference proteome</keyword>
<proteinExistence type="predicted"/>
<gene>
    <name evidence="1" type="ORF">NP493_292g02028</name>
</gene>
<reference evidence="1" key="1">
    <citation type="journal article" date="2023" name="Mol. Biol. Evol.">
        <title>Third-Generation Sequencing Reveals the Adaptive Role of the Epigenome in Three Deep-Sea Polychaetes.</title>
        <authorList>
            <person name="Perez M."/>
            <person name="Aroh O."/>
            <person name="Sun Y."/>
            <person name="Lan Y."/>
            <person name="Juniper S.K."/>
            <person name="Young C.R."/>
            <person name="Angers B."/>
            <person name="Qian P.Y."/>
        </authorList>
    </citation>
    <scope>NUCLEOTIDE SEQUENCE</scope>
    <source>
        <strain evidence="1">R07B-5</strain>
    </source>
</reference>
<comment type="caution">
    <text evidence="1">The sequence shown here is derived from an EMBL/GenBank/DDBJ whole genome shotgun (WGS) entry which is preliminary data.</text>
</comment>
<protein>
    <submittedName>
        <fullName evidence="1">Uncharacterized protein</fullName>
    </submittedName>
</protein>
<organism evidence="1 2">
    <name type="scientific">Ridgeia piscesae</name>
    <name type="common">Tubeworm</name>
    <dbReference type="NCBI Taxonomy" id="27915"/>
    <lineage>
        <taxon>Eukaryota</taxon>
        <taxon>Metazoa</taxon>
        <taxon>Spiralia</taxon>
        <taxon>Lophotrochozoa</taxon>
        <taxon>Annelida</taxon>
        <taxon>Polychaeta</taxon>
        <taxon>Sedentaria</taxon>
        <taxon>Canalipalpata</taxon>
        <taxon>Sabellida</taxon>
        <taxon>Siboglinidae</taxon>
        <taxon>Ridgeia</taxon>
    </lineage>
</organism>
<feature type="non-terminal residue" evidence="1">
    <location>
        <position position="1"/>
    </location>
</feature>
<name>A0AAD9NWV2_RIDPI</name>
<accession>A0AAD9NWV2</accession>
<dbReference type="AlphaFoldDB" id="A0AAD9NWV2"/>